<dbReference type="Pfam" id="PF23215">
    <property type="entry name" value="WD_LRWD1"/>
    <property type="match status" value="1"/>
</dbReference>
<dbReference type="PROSITE" id="PS50294">
    <property type="entry name" value="WD_REPEATS_REGION"/>
    <property type="match status" value="1"/>
</dbReference>
<dbReference type="InterPro" id="IPR015943">
    <property type="entry name" value="WD40/YVTN_repeat-like_dom_sf"/>
</dbReference>
<name>A0A7R9Q4J8_9ACAR</name>
<dbReference type="Gene3D" id="2.130.10.10">
    <property type="entry name" value="YVTN repeat-like/Quinoprotein amine dehydrogenase"/>
    <property type="match status" value="1"/>
</dbReference>
<feature type="non-terminal residue" evidence="6">
    <location>
        <position position="368"/>
    </location>
</feature>
<accession>A0A7R9Q4J8</accession>
<keyword evidence="3" id="KW-0433">Leucine-rich repeat</keyword>
<organism evidence="6">
    <name type="scientific">Medioppia subpectinata</name>
    <dbReference type="NCBI Taxonomy" id="1979941"/>
    <lineage>
        <taxon>Eukaryota</taxon>
        <taxon>Metazoa</taxon>
        <taxon>Ecdysozoa</taxon>
        <taxon>Arthropoda</taxon>
        <taxon>Chelicerata</taxon>
        <taxon>Arachnida</taxon>
        <taxon>Acari</taxon>
        <taxon>Acariformes</taxon>
        <taxon>Sarcoptiformes</taxon>
        <taxon>Oribatida</taxon>
        <taxon>Brachypylina</taxon>
        <taxon>Oppioidea</taxon>
        <taxon>Oppiidae</taxon>
        <taxon>Medioppia</taxon>
    </lineage>
</organism>
<reference evidence="6" key="1">
    <citation type="submission" date="2020-11" db="EMBL/GenBank/DDBJ databases">
        <authorList>
            <person name="Tran Van P."/>
        </authorList>
    </citation>
    <scope>NUCLEOTIDE SEQUENCE</scope>
</reference>
<dbReference type="InterPro" id="IPR052489">
    <property type="entry name" value="LRWD1"/>
</dbReference>
<dbReference type="OrthoDB" id="7318948at2759"/>
<dbReference type="PANTHER" id="PTHR24370:SF10">
    <property type="entry name" value="LEUCINE-RICH REPEAT AND WD REPEAT-CONTAINING PROTEIN 1"/>
    <property type="match status" value="1"/>
</dbReference>
<evidence type="ECO:0000313" key="6">
    <source>
        <dbReference type="EMBL" id="CAD7631943.1"/>
    </source>
</evidence>
<evidence type="ECO:0000256" key="3">
    <source>
        <dbReference type="ARBA" id="ARBA00022614"/>
    </source>
</evidence>
<keyword evidence="7" id="KW-1185">Reference proteome</keyword>
<evidence type="ECO:0000256" key="4">
    <source>
        <dbReference type="PROSITE-ProRule" id="PRU00221"/>
    </source>
</evidence>
<dbReference type="EMBL" id="OC864802">
    <property type="protein sequence ID" value="CAD7631943.1"/>
    <property type="molecule type" value="Genomic_DNA"/>
</dbReference>
<keyword evidence="2" id="KW-0158">Chromosome</keyword>
<evidence type="ECO:0000256" key="1">
    <source>
        <dbReference type="ARBA" id="ARBA00004286"/>
    </source>
</evidence>
<dbReference type="PROSITE" id="PS50082">
    <property type="entry name" value="WD_REPEATS_2"/>
    <property type="match status" value="1"/>
</dbReference>
<dbReference type="GO" id="GO:0006325">
    <property type="term" value="P:chromatin organization"/>
    <property type="evidence" value="ECO:0007669"/>
    <property type="project" value="TreeGrafter"/>
</dbReference>
<evidence type="ECO:0000313" key="7">
    <source>
        <dbReference type="Proteomes" id="UP000759131"/>
    </source>
</evidence>
<dbReference type="InterPro" id="IPR036322">
    <property type="entry name" value="WD40_repeat_dom_sf"/>
</dbReference>
<dbReference type="GO" id="GO:0003682">
    <property type="term" value="F:chromatin binding"/>
    <property type="evidence" value="ECO:0007669"/>
    <property type="project" value="TreeGrafter"/>
</dbReference>
<feature type="domain" description="Leucine-rich repeat and WD repeat-containing protein 1 WD" evidence="5">
    <location>
        <begin position="2"/>
        <end position="366"/>
    </location>
</feature>
<gene>
    <name evidence="6" type="ORF">OSB1V03_LOCUS12350</name>
</gene>
<feature type="repeat" description="WD" evidence="4">
    <location>
        <begin position="107"/>
        <end position="147"/>
    </location>
</feature>
<dbReference type="PANTHER" id="PTHR24370">
    <property type="entry name" value="OPTICIN"/>
    <property type="match status" value="1"/>
</dbReference>
<dbReference type="SUPFAM" id="SSF50978">
    <property type="entry name" value="WD40 repeat-like"/>
    <property type="match status" value="1"/>
</dbReference>
<evidence type="ECO:0000256" key="2">
    <source>
        <dbReference type="ARBA" id="ARBA00022454"/>
    </source>
</evidence>
<dbReference type="SMART" id="SM00320">
    <property type="entry name" value="WD40"/>
    <property type="match status" value="4"/>
</dbReference>
<dbReference type="EMBL" id="CAJPIZ010010227">
    <property type="protein sequence ID" value="CAG2112373.1"/>
    <property type="molecule type" value="Genomic_DNA"/>
</dbReference>
<dbReference type="Proteomes" id="UP000759131">
    <property type="component" value="Unassembled WGS sequence"/>
</dbReference>
<dbReference type="AlphaFoldDB" id="A0A7R9Q4J8"/>
<proteinExistence type="predicted"/>
<dbReference type="GO" id="GO:0071169">
    <property type="term" value="P:establishment of protein localization to chromatin"/>
    <property type="evidence" value="ECO:0007669"/>
    <property type="project" value="TreeGrafter"/>
</dbReference>
<comment type="subcellular location">
    <subcellularLocation>
        <location evidence="1">Chromosome</location>
    </subcellularLocation>
</comment>
<dbReference type="InterPro" id="IPR001680">
    <property type="entry name" value="WD40_rpt"/>
</dbReference>
<evidence type="ECO:0000259" key="5">
    <source>
        <dbReference type="Pfam" id="PF23215"/>
    </source>
</evidence>
<dbReference type="GO" id="GO:0005664">
    <property type="term" value="C:nuclear origin of replication recognition complex"/>
    <property type="evidence" value="ECO:0007669"/>
    <property type="project" value="TreeGrafter"/>
</dbReference>
<sequence>PFDNSTNIWSAAFMPNPSGSEGNGYVATCGANMVCIIDCKKSIESDVSPVMARYIDANEDEEFASLAWTVMPVTDTADTEALVLAVGGKSSILLMSSLDEFHCYQRIAAHSDQINALLFITNDLLFSASYDETIKLWKISRPKEETSIELLTVIHMKDNLLSLSYSHKYDILFASGHKGLYLWPKPIHLAHLRDSQQNSFSAQIKTKSLIDGLIVIPGDEDSIAVRVYASKMITIVDLKKVTEEMSKTNTKCEPKSIALLKVTKTRLKSFDGFFPFIYLSAENNLLVSGGPDGQIRLYLTDDLSAKSTAMTEADRILEWPLIENITKNNQTIIDDKKPVIVNTVAISPDLQYLIACTQMNLLCIWHKA</sequence>
<protein>
    <recommendedName>
        <fullName evidence="5">Leucine-rich repeat and WD repeat-containing protein 1 WD domain-containing protein</fullName>
    </recommendedName>
</protein>
<dbReference type="InterPro" id="IPR056160">
    <property type="entry name" value="WD_LRWD1"/>
</dbReference>
<keyword evidence="4" id="KW-0853">WD repeat</keyword>